<name>A0ACB8CFI3_DERSI</name>
<proteinExistence type="predicted"/>
<accession>A0ACB8CFI3</accession>
<reference evidence="1" key="1">
    <citation type="submission" date="2020-05" db="EMBL/GenBank/DDBJ databases">
        <title>Large-scale comparative analyses of tick genomes elucidate their genetic diversity and vector capacities.</title>
        <authorList>
            <person name="Jia N."/>
            <person name="Wang J."/>
            <person name="Shi W."/>
            <person name="Du L."/>
            <person name="Sun Y."/>
            <person name="Zhan W."/>
            <person name="Jiang J."/>
            <person name="Wang Q."/>
            <person name="Zhang B."/>
            <person name="Ji P."/>
            <person name="Sakyi L.B."/>
            <person name="Cui X."/>
            <person name="Yuan T."/>
            <person name="Jiang B."/>
            <person name="Yang W."/>
            <person name="Lam T.T.-Y."/>
            <person name="Chang Q."/>
            <person name="Ding S."/>
            <person name="Wang X."/>
            <person name="Zhu J."/>
            <person name="Ruan X."/>
            <person name="Zhao L."/>
            <person name="Wei J."/>
            <person name="Que T."/>
            <person name="Du C."/>
            <person name="Cheng J."/>
            <person name="Dai P."/>
            <person name="Han X."/>
            <person name="Huang E."/>
            <person name="Gao Y."/>
            <person name="Liu J."/>
            <person name="Shao H."/>
            <person name="Ye R."/>
            <person name="Li L."/>
            <person name="Wei W."/>
            <person name="Wang X."/>
            <person name="Wang C."/>
            <person name="Yang T."/>
            <person name="Huo Q."/>
            <person name="Li W."/>
            <person name="Guo W."/>
            <person name="Chen H."/>
            <person name="Zhou L."/>
            <person name="Ni X."/>
            <person name="Tian J."/>
            <person name="Zhou Y."/>
            <person name="Sheng Y."/>
            <person name="Liu T."/>
            <person name="Pan Y."/>
            <person name="Xia L."/>
            <person name="Li J."/>
            <person name="Zhao F."/>
            <person name="Cao W."/>
        </authorList>
    </citation>
    <scope>NUCLEOTIDE SEQUENCE</scope>
    <source>
        <strain evidence="1">Dsil-2018</strain>
    </source>
</reference>
<organism evidence="1 2">
    <name type="scientific">Dermacentor silvarum</name>
    <name type="common">Tick</name>
    <dbReference type="NCBI Taxonomy" id="543639"/>
    <lineage>
        <taxon>Eukaryota</taxon>
        <taxon>Metazoa</taxon>
        <taxon>Ecdysozoa</taxon>
        <taxon>Arthropoda</taxon>
        <taxon>Chelicerata</taxon>
        <taxon>Arachnida</taxon>
        <taxon>Acari</taxon>
        <taxon>Parasitiformes</taxon>
        <taxon>Ixodida</taxon>
        <taxon>Ixodoidea</taxon>
        <taxon>Ixodidae</taxon>
        <taxon>Rhipicephalinae</taxon>
        <taxon>Dermacentor</taxon>
    </lineage>
</organism>
<dbReference type="EMBL" id="CM023476">
    <property type="protein sequence ID" value="KAH7941431.1"/>
    <property type="molecule type" value="Genomic_DNA"/>
</dbReference>
<gene>
    <name evidence="1" type="ORF">HPB49_013680</name>
</gene>
<comment type="caution">
    <text evidence="1">The sequence shown here is derived from an EMBL/GenBank/DDBJ whole genome shotgun (WGS) entry which is preliminary data.</text>
</comment>
<evidence type="ECO:0000313" key="2">
    <source>
        <dbReference type="Proteomes" id="UP000821865"/>
    </source>
</evidence>
<evidence type="ECO:0000313" key="1">
    <source>
        <dbReference type="EMBL" id="KAH7941431.1"/>
    </source>
</evidence>
<dbReference type="Proteomes" id="UP000821865">
    <property type="component" value="Chromosome 7"/>
</dbReference>
<keyword evidence="2" id="KW-1185">Reference proteome</keyword>
<sequence length="300" mass="33855">MGEAPKLTRNETVLERDDSDSEIPSIPDLGEVERDDLTTQVAQAPSVPVNQVDTFQQLDNELLKQAAFTTLDGCDLRLLTKYLTPEEYLKETLAINLRKPMRVLGWYHSHPHITVWPSHVDVQTQAIYQMMDEGFVGLIFSVFSEDATSKLNQVQVTCFQSVNQASNGEPQRYVRMEIPLHIVPSTHISNACLDALVRLPEILCQEEQDMYSMTKQVPGLDLLTRMHNNSVFVKALCNIAESVSGPLLQSLENRLRQNRDKIERMRAEKEELLQKIALAEACASAQAHLKSTAQPVETKQ</sequence>
<protein>
    <submittedName>
        <fullName evidence="1">Uncharacterized protein</fullName>
    </submittedName>
</protein>